<gene>
    <name evidence="2" type="ORF">UREG_02614</name>
</gene>
<dbReference type="OrthoDB" id="3016366at2759"/>
<dbReference type="OMA" id="FTENFLC"/>
<accession>C4JGV2</accession>
<dbReference type="EMBL" id="CH476615">
    <property type="protein sequence ID" value="EEP77765.1"/>
    <property type="molecule type" value="Genomic_DNA"/>
</dbReference>
<dbReference type="RefSeq" id="XP_002543098.1">
    <property type="nucleotide sequence ID" value="XM_002543052.1"/>
</dbReference>
<keyword evidence="3" id="KW-1185">Reference proteome</keyword>
<name>C4JGV2_UNCRE</name>
<dbReference type="KEGG" id="ure:UREG_02614"/>
<evidence type="ECO:0000256" key="1">
    <source>
        <dbReference type="SAM" id="MobiDB-lite"/>
    </source>
</evidence>
<dbReference type="eggNOG" id="ENOG502SQ06">
    <property type="taxonomic scope" value="Eukaryota"/>
</dbReference>
<evidence type="ECO:0000313" key="3">
    <source>
        <dbReference type="Proteomes" id="UP000002058"/>
    </source>
</evidence>
<dbReference type="Pfam" id="PF20174">
    <property type="entry name" value="DUF6540"/>
    <property type="match status" value="1"/>
</dbReference>
<sequence>MSATSPPLMSSGNSPHVKSQGSAKERAVAVERMQKEALAALPLNSLYIGLWIRSDPPVANDFHWAYYFHSRPLGGTKYHIRNLGSGWIVDHEPTNGIFGANFLCVLIEIATVPETKHGELDQIIRSYDANVNSIPGVTCRVWLLEVAQKLIDHGIIHCNSHLELGQECMAIGNQHMHGASINEQPRPVVKSRLCH</sequence>
<protein>
    <submittedName>
        <fullName evidence="2">Uncharacterized protein</fullName>
    </submittedName>
</protein>
<dbReference type="InParanoid" id="C4JGV2"/>
<dbReference type="VEuPathDB" id="FungiDB:UREG_02614"/>
<organism evidence="2 3">
    <name type="scientific">Uncinocarpus reesii (strain UAMH 1704)</name>
    <dbReference type="NCBI Taxonomy" id="336963"/>
    <lineage>
        <taxon>Eukaryota</taxon>
        <taxon>Fungi</taxon>
        <taxon>Dikarya</taxon>
        <taxon>Ascomycota</taxon>
        <taxon>Pezizomycotina</taxon>
        <taxon>Eurotiomycetes</taxon>
        <taxon>Eurotiomycetidae</taxon>
        <taxon>Onygenales</taxon>
        <taxon>Onygenaceae</taxon>
        <taxon>Uncinocarpus</taxon>
    </lineage>
</organism>
<reference evidence="3" key="1">
    <citation type="journal article" date="2009" name="Genome Res.">
        <title>Comparative genomic analyses of the human fungal pathogens Coccidioides and their relatives.</title>
        <authorList>
            <person name="Sharpton T.J."/>
            <person name="Stajich J.E."/>
            <person name="Rounsley S.D."/>
            <person name="Gardner M.J."/>
            <person name="Wortman J.R."/>
            <person name="Jordar V.S."/>
            <person name="Maiti R."/>
            <person name="Kodira C.D."/>
            <person name="Neafsey D.E."/>
            <person name="Zeng Q."/>
            <person name="Hung C.-Y."/>
            <person name="McMahan C."/>
            <person name="Muszewska A."/>
            <person name="Grynberg M."/>
            <person name="Mandel M.A."/>
            <person name="Kellner E.M."/>
            <person name="Barker B.M."/>
            <person name="Galgiani J.N."/>
            <person name="Orbach M.J."/>
            <person name="Kirkland T.N."/>
            <person name="Cole G.T."/>
            <person name="Henn M.R."/>
            <person name="Birren B.W."/>
            <person name="Taylor J.W."/>
        </authorList>
    </citation>
    <scope>NUCLEOTIDE SEQUENCE [LARGE SCALE GENOMIC DNA]</scope>
    <source>
        <strain evidence="3">UAMH 1704</strain>
    </source>
</reference>
<dbReference type="Proteomes" id="UP000002058">
    <property type="component" value="Unassembled WGS sequence"/>
</dbReference>
<feature type="compositionally biased region" description="Polar residues" evidence="1">
    <location>
        <begin position="1"/>
        <end position="22"/>
    </location>
</feature>
<dbReference type="InterPro" id="IPR046670">
    <property type="entry name" value="DUF6540"/>
</dbReference>
<dbReference type="HOGENOM" id="CLU_095741_0_0_1"/>
<dbReference type="GeneID" id="8441986"/>
<evidence type="ECO:0000313" key="2">
    <source>
        <dbReference type="EMBL" id="EEP77765.1"/>
    </source>
</evidence>
<feature type="region of interest" description="Disordered" evidence="1">
    <location>
        <begin position="1"/>
        <end position="26"/>
    </location>
</feature>
<proteinExistence type="predicted"/>
<dbReference type="AlphaFoldDB" id="C4JGV2"/>